<dbReference type="AlphaFoldDB" id="A0A434A0X9"/>
<evidence type="ECO:0000313" key="1">
    <source>
        <dbReference type="EMBL" id="RUT68022.1"/>
    </source>
</evidence>
<dbReference type="EMBL" id="QWDM01000021">
    <property type="protein sequence ID" value="RUT68022.1"/>
    <property type="molecule type" value="Genomic_DNA"/>
</dbReference>
<protein>
    <submittedName>
        <fullName evidence="1">Uncharacterized protein</fullName>
    </submittedName>
</protein>
<proteinExistence type="predicted"/>
<accession>A0A434A0X9</accession>
<comment type="caution">
    <text evidence="1">The sequence shown here is derived from an EMBL/GenBank/DDBJ whole genome shotgun (WGS) entry which is preliminary data.</text>
</comment>
<organism evidence="1 2">
    <name type="scientific">Flavobacterium cupreum</name>
    <dbReference type="NCBI Taxonomy" id="2133766"/>
    <lineage>
        <taxon>Bacteria</taxon>
        <taxon>Pseudomonadati</taxon>
        <taxon>Bacteroidota</taxon>
        <taxon>Flavobacteriia</taxon>
        <taxon>Flavobacteriales</taxon>
        <taxon>Flavobacteriaceae</taxon>
        <taxon>Flavobacterium</taxon>
    </lineage>
</organism>
<dbReference type="Proteomes" id="UP000288102">
    <property type="component" value="Unassembled WGS sequence"/>
</dbReference>
<dbReference type="OrthoDB" id="1372280at2"/>
<dbReference type="RefSeq" id="WP_127340636.1">
    <property type="nucleotide sequence ID" value="NZ_QWDM01000021.1"/>
</dbReference>
<evidence type="ECO:0000313" key="2">
    <source>
        <dbReference type="Proteomes" id="UP000288102"/>
    </source>
</evidence>
<reference evidence="2" key="1">
    <citation type="journal article" date="2019" name="Syst. Appl. Microbiol.">
        <title>Flavobacterium circumlabens sp. nov. and Flavobacterium cupreum sp. nov., two psychrotrophic species isolated from Antarctic environmental samples.</title>
        <authorList>
            <person name="Kralova S."/>
            <person name="Busse H.-J."/>
            <person name="Svec P."/>
            <person name="Maslanova I."/>
            <person name="Stankova E."/>
            <person name="Bartak M."/>
            <person name="Sedlacek I."/>
        </authorList>
    </citation>
    <scope>NUCLEOTIDE SEQUENCE [LARGE SCALE GENOMIC DNA]</scope>
    <source>
        <strain evidence="2">CCM 8825</strain>
    </source>
</reference>
<keyword evidence="2" id="KW-1185">Reference proteome</keyword>
<gene>
    <name evidence="1" type="ORF">D0817_23010</name>
</gene>
<name>A0A434A0X9_9FLAO</name>
<sequence>MKKLKNLNGVEILTANEQKEIKGGIDKYHCFAAISIAECAAAGGKWNTIQNMCILEIGSELCG</sequence>